<dbReference type="RefSeq" id="WP_126110090.1">
    <property type="nucleotide sequence ID" value="NZ_CP034465.1"/>
</dbReference>
<accession>A0A3Q9BL95</accession>
<gene>
    <name evidence="5" type="primary">rimI</name>
    <name evidence="5" type="ORF">EJN90_07900</name>
</gene>
<name>A0A3Q9BL95_9LACT</name>
<proteinExistence type="inferred from homology"/>
<comment type="function">
    <text evidence="3">Acetylates the N-terminal alanine of ribosomal protein bS18.</text>
</comment>
<feature type="domain" description="N-acetyltransferase" evidence="4">
    <location>
        <begin position="8"/>
        <end position="154"/>
    </location>
</feature>
<comment type="subcellular location">
    <subcellularLocation>
        <location evidence="3">Cytoplasm</location>
    </subcellularLocation>
</comment>
<evidence type="ECO:0000256" key="3">
    <source>
        <dbReference type="RuleBase" id="RU363094"/>
    </source>
</evidence>
<dbReference type="SUPFAM" id="SSF55729">
    <property type="entry name" value="Acyl-CoA N-acyltransferases (Nat)"/>
    <property type="match status" value="1"/>
</dbReference>
<evidence type="ECO:0000313" key="6">
    <source>
        <dbReference type="Proteomes" id="UP000273326"/>
    </source>
</evidence>
<dbReference type="OrthoDB" id="9794566at2"/>
<keyword evidence="3" id="KW-0963">Cytoplasm</keyword>
<reference evidence="6" key="1">
    <citation type="submission" date="2018-12" db="EMBL/GenBank/DDBJ databases">
        <title>Complete genome sequencing of Jeotgalibaca sp. H21T32.</title>
        <authorList>
            <person name="Bae J.-W."/>
            <person name="Lee S.-Y."/>
        </authorList>
    </citation>
    <scope>NUCLEOTIDE SEQUENCE [LARGE SCALE GENOMIC DNA]</scope>
    <source>
        <strain evidence="6">H21T32</strain>
    </source>
</reference>
<dbReference type="Gene3D" id="3.40.630.30">
    <property type="match status" value="1"/>
</dbReference>
<dbReference type="Proteomes" id="UP000273326">
    <property type="component" value="Chromosome"/>
</dbReference>
<evidence type="ECO:0000256" key="1">
    <source>
        <dbReference type="ARBA" id="ARBA00022679"/>
    </source>
</evidence>
<sequence>MNDGEKIVLLDGKDPRTAEVLYRITFEANQGQTTWKVSSFQMELSEKNNLYLGYQIDEQLVGYIGCQIVLDEMSINNFAVLPNYKKRGIGTALLEQLVAICEQKSVCNFYLEVRVSNLAAISLYKRAGFKQIALRKDYYQKPKEDAYILQLEKSQ</sequence>
<dbReference type="EC" id="2.3.1.266" evidence="3"/>
<dbReference type="InterPro" id="IPR000182">
    <property type="entry name" value="GNAT_dom"/>
</dbReference>
<dbReference type="EMBL" id="CP034465">
    <property type="protein sequence ID" value="AZP04561.1"/>
    <property type="molecule type" value="Genomic_DNA"/>
</dbReference>
<organism evidence="5 6">
    <name type="scientific">Jeotgalibaca ciconiae</name>
    <dbReference type="NCBI Taxonomy" id="2496265"/>
    <lineage>
        <taxon>Bacteria</taxon>
        <taxon>Bacillati</taxon>
        <taxon>Bacillota</taxon>
        <taxon>Bacilli</taxon>
        <taxon>Lactobacillales</taxon>
        <taxon>Carnobacteriaceae</taxon>
        <taxon>Jeotgalibaca</taxon>
    </lineage>
</organism>
<dbReference type="InterPro" id="IPR016181">
    <property type="entry name" value="Acyl_CoA_acyltransferase"/>
</dbReference>
<dbReference type="InterPro" id="IPR051556">
    <property type="entry name" value="N-term/lysine_N-AcTrnsfr"/>
</dbReference>
<dbReference type="CDD" id="cd04301">
    <property type="entry name" value="NAT_SF"/>
    <property type="match status" value="1"/>
</dbReference>
<dbReference type="InterPro" id="IPR006464">
    <property type="entry name" value="AcTrfase_RimI/Ard1"/>
</dbReference>
<dbReference type="AlphaFoldDB" id="A0A3Q9BL95"/>
<comment type="similarity">
    <text evidence="3">Belongs to the acetyltransferase family. RimI subfamily.</text>
</comment>
<comment type="catalytic activity">
    <reaction evidence="3">
        <text>N-terminal L-alanyl-[ribosomal protein bS18] + acetyl-CoA = N-terminal N(alpha)-acetyl-L-alanyl-[ribosomal protein bS18] + CoA + H(+)</text>
        <dbReference type="Rhea" id="RHEA:43756"/>
        <dbReference type="Rhea" id="RHEA-COMP:10676"/>
        <dbReference type="Rhea" id="RHEA-COMP:10677"/>
        <dbReference type="ChEBI" id="CHEBI:15378"/>
        <dbReference type="ChEBI" id="CHEBI:57287"/>
        <dbReference type="ChEBI" id="CHEBI:57288"/>
        <dbReference type="ChEBI" id="CHEBI:64718"/>
        <dbReference type="ChEBI" id="CHEBI:83683"/>
        <dbReference type="EC" id="2.3.1.266"/>
    </reaction>
</comment>
<evidence type="ECO:0000256" key="2">
    <source>
        <dbReference type="ARBA" id="ARBA00023315"/>
    </source>
</evidence>
<evidence type="ECO:0000313" key="5">
    <source>
        <dbReference type="EMBL" id="AZP04561.1"/>
    </source>
</evidence>
<keyword evidence="2" id="KW-0012">Acyltransferase</keyword>
<dbReference type="PROSITE" id="PS51186">
    <property type="entry name" value="GNAT"/>
    <property type="match status" value="1"/>
</dbReference>
<dbReference type="PANTHER" id="PTHR42919:SF8">
    <property type="entry name" value="N-ALPHA-ACETYLTRANSFERASE 50"/>
    <property type="match status" value="1"/>
</dbReference>
<dbReference type="GO" id="GO:0005737">
    <property type="term" value="C:cytoplasm"/>
    <property type="evidence" value="ECO:0007669"/>
    <property type="project" value="UniProtKB-SubCell"/>
</dbReference>
<dbReference type="Pfam" id="PF00583">
    <property type="entry name" value="Acetyltransf_1"/>
    <property type="match status" value="1"/>
</dbReference>
<keyword evidence="1 5" id="KW-0808">Transferase</keyword>
<dbReference type="GO" id="GO:0008999">
    <property type="term" value="F:protein-N-terminal-alanine acetyltransferase activity"/>
    <property type="evidence" value="ECO:0007669"/>
    <property type="project" value="UniProtKB-EC"/>
</dbReference>
<keyword evidence="6" id="KW-1185">Reference proteome</keyword>
<dbReference type="KEGG" id="jeh:EJN90_07900"/>
<dbReference type="NCBIfam" id="TIGR01575">
    <property type="entry name" value="rimI"/>
    <property type="match status" value="1"/>
</dbReference>
<dbReference type="PANTHER" id="PTHR42919">
    <property type="entry name" value="N-ALPHA-ACETYLTRANSFERASE"/>
    <property type="match status" value="1"/>
</dbReference>
<evidence type="ECO:0000259" key="4">
    <source>
        <dbReference type="PROSITE" id="PS51186"/>
    </source>
</evidence>
<protein>
    <recommendedName>
        <fullName evidence="3">[Ribosomal protein bS18]-alanine N-acetyltransferase</fullName>
        <ecNumber evidence="3">2.3.1.266</ecNumber>
    </recommendedName>
</protein>